<sequence>MAEVQVVRAGPEDLARVHAIRFEVFVTEQGVAESDELDDRDGEPGTVHLLAVSTGDGVRSPGGFEATEDLGTARLLDDGGVAHVSRVAVRSAARGLGVGRALMEALEREALAAHAARAPDGVVRVELSAQETAIAFYAALGYEVGSERYTEAGIWHRDAVKLLHVDGS</sequence>
<gene>
    <name evidence="2" type="ORF">SAMN04488554_0954</name>
</gene>
<dbReference type="CDD" id="cd04301">
    <property type="entry name" value="NAT_SF"/>
    <property type="match status" value="1"/>
</dbReference>
<reference evidence="3" key="1">
    <citation type="submission" date="2016-10" db="EMBL/GenBank/DDBJ databases">
        <authorList>
            <person name="Varghese N."/>
            <person name="Submissions S."/>
        </authorList>
    </citation>
    <scope>NUCLEOTIDE SEQUENCE [LARGE SCALE GENOMIC DNA]</scope>
    <source>
        <strain evidence="3">DSM 21368</strain>
    </source>
</reference>
<dbReference type="RefSeq" id="WP_089771915.1">
    <property type="nucleotide sequence ID" value="NZ_FNTX01000001.1"/>
</dbReference>
<evidence type="ECO:0000259" key="1">
    <source>
        <dbReference type="PROSITE" id="PS51186"/>
    </source>
</evidence>
<dbReference type="STRING" id="648782.SAMN04488554_0954"/>
<keyword evidence="2" id="KW-0808">Transferase</keyword>
<name>A0A1H5EAW5_9MICO</name>
<feature type="domain" description="N-acetyltransferase" evidence="1">
    <location>
        <begin position="4"/>
        <end position="164"/>
    </location>
</feature>
<evidence type="ECO:0000313" key="2">
    <source>
        <dbReference type="EMBL" id="SED88251.1"/>
    </source>
</evidence>
<accession>A0A1H5EAW5</accession>
<dbReference type="Proteomes" id="UP000199220">
    <property type="component" value="Unassembled WGS sequence"/>
</dbReference>
<protein>
    <submittedName>
        <fullName evidence="2">Predicted N-acyltransferase, GNAT family</fullName>
    </submittedName>
</protein>
<dbReference type="OrthoDB" id="9796171at2"/>
<keyword evidence="3" id="KW-1185">Reference proteome</keyword>
<dbReference type="EMBL" id="FNTX01000001">
    <property type="protein sequence ID" value="SED88251.1"/>
    <property type="molecule type" value="Genomic_DNA"/>
</dbReference>
<organism evidence="2 3">
    <name type="scientific">Ruania alba</name>
    <dbReference type="NCBI Taxonomy" id="648782"/>
    <lineage>
        <taxon>Bacteria</taxon>
        <taxon>Bacillati</taxon>
        <taxon>Actinomycetota</taxon>
        <taxon>Actinomycetes</taxon>
        <taxon>Micrococcales</taxon>
        <taxon>Ruaniaceae</taxon>
        <taxon>Ruania</taxon>
    </lineage>
</organism>
<proteinExistence type="predicted"/>
<dbReference type="InterPro" id="IPR016181">
    <property type="entry name" value="Acyl_CoA_acyltransferase"/>
</dbReference>
<dbReference type="AlphaFoldDB" id="A0A1H5EAW5"/>
<dbReference type="PROSITE" id="PS51186">
    <property type="entry name" value="GNAT"/>
    <property type="match status" value="1"/>
</dbReference>
<keyword evidence="2" id="KW-0012">Acyltransferase</keyword>
<dbReference type="Pfam" id="PF13673">
    <property type="entry name" value="Acetyltransf_10"/>
    <property type="match status" value="1"/>
</dbReference>
<evidence type="ECO:0000313" key="3">
    <source>
        <dbReference type="Proteomes" id="UP000199220"/>
    </source>
</evidence>
<dbReference type="InterPro" id="IPR000182">
    <property type="entry name" value="GNAT_dom"/>
</dbReference>
<dbReference type="SUPFAM" id="SSF55729">
    <property type="entry name" value="Acyl-CoA N-acyltransferases (Nat)"/>
    <property type="match status" value="1"/>
</dbReference>
<dbReference type="GO" id="GO:0016747">
    <property type="term" value="F:acyltransferase activity, transferring groups other than amino-acyl groups"/>
    <property type="evidence" value="ECO:0007669"/>
    <property type="project" value="InterPro"/>
</dbReference>
<dbReference type="Gene3D" id="3.40.630.30">
    <property type="match status" value="1"/>
</dbReference>